<reference evidence="3 4" key="1">
    <citation type="submission" date="2019-08" db="EMBL/GenBank/DDBJ databases">
        <authorList>
            <person name="Luo N."/>
        </authorList>
    </citation>
    <scope>NUCLEOTIDE SEQUENCE [LARGE SCALE GENOMIC DNA]</scope>
    <source>
        <strain evidence="3 4">NCIMB 9442</strain>
    </source>
</reference>
<proteinExistence type="predicted"/>
<dbReference type="EMBL" id="VRYY01000074">
    <property type="protein sequence ID" value="MBG3876101.1"/>
    <property type="molecule type" value="Genomic_DNA"/>
</dbReference>
<dbReference type="Proteomes" id="UP001194469">
    <property type="component" value="Unassembled WGS sequence"/>
</dbReference>
<name>A0ABS0J110_9BACT</name>
<dbReference type="Pfam" id="PF18133">
    <property type="entry name" value="HydF_tetramer"/>
    <property type="match status" value="1"/>
</dbReference>
<dbReference type="Gene3D" id="3.40.50.11410">
    <property type="match status" value="1"/>
</dbReference>
<gene>
    <name evidence="3" type="primary">hydF</name>
    <name evidence="3" type="ORF">FVW20_03430</name>
</gene>
<dbReference type="InterPro" id="IPR040644">
    <property type="entry name" value="HydF_tetramer"/>
</dbReference>
<comment type="caution">
    <text evidence="3">The sequence shown here is derived from an EMBL/GenBank/DDBJ whole genome shotgun (WGS) entry which is preliminary data.</text>
</comment>
<protein>
    <submittedName>
        <fullName evidence="3">[FeFe] hydrogenase H-cluster maturation GTPase HydF</fullName>
    </submittedName>
</protein>
<sequence length="255" mass="27003">GLDAVRERIAMLAPEHAIAQPHMLSDLVPPGGLVVLVVPIDLGAPRGRLILPQVQAIRDLLDGDRMCLVVKERELRAAQERLSAPPDLVVCDSQVVLKAADTPPGVPLTTFSILMARLKGDLVELARGAAAIERLGPGDRVLIAEACTHHPLADDIGRVKIPRWLRQYAGGDIEIDVAAGKELSEDMAAYALVVHCGGCVINRGNMLARLRAARRAGVPMTNYGLAISLTQGVLPRALGPFPAALDAFRAAAKGA</sequence>
<dbReference type="InterPro" id="IPR023873">
    <property type="entry name" value="FeFe-hyd_GTPase_HydF"/>
</dbReference>
<dbReference type="RefSeq" id="WP_196608306.1">
    <property type="nucleotide sequence ID" value="NZ_VRYY01000074.1"/>
</dbReference>
<dbReference type="Gene3D" id="3.40.50.11420">
    <property type="match status" value="1"/>
</dbReference>
<feature type="domain" description="Hydrogen maturase F dimerization" evidence="1">
    <location>
        <begin position="23"/>
        <end position="120"/>
    </location>
</feature>
<evidence type="ECO:0000259" key="2">
    <source>
        <dbReference type="Pfam" id="PF18133"/>
    </source>
</evidence>
<dbReference type="InterPro" id="IPR041606">
    <property type="entry name" value="HydF_dimer"/>
</dbReference>
<keyword evidence="4" id="KW-1185">Reference proteome</keyword>
<evidence type="ECO:0000259" key="1">
    <source>
        <dbReference type="Pfam" id="PF18128"/>
    </source>
</evidence>
<feature type="domain" description="Hydrogen maturase F tetramerization" evidence="2">
    <location>
        <begin position="125"/>
        <end position="239"/>
    </location>
</feature>
<evidence type="ECO:0000313" key="3">
    <source>
        <dbReference type="EMBL" id="MBG3876101.1"/>
    </source>
</evidence>
<dbReference type="Pfam" id="PF18128">
    <property type="entry name" value="HydF_dimer"/>
    <property type="match status" value="1"/>
</dbReference>
<evidence type="ECO:0000313" key="4">
    <source>
        <dbReference type="Proteomes" id="UP001194469"/>
    </source>
</evidence>
<accession>A0ABS0J110</accession>
<feature type="non-terminal residue" evidence="3">
    <location>
        <position position="1"/>
    </location>
</feature>
<dbReference type="NCBIfam" id="TIGR03918">
    <property type="entry name" value="GTP_HydF"/>
    <property type="match status" value="1"/>
</dbReference>
<organism evidence="3 4">
    <name type="scientific">Nitratidesulfovibrio oxamicus</name>
    <dbReference type="NCBI Taxonomy" id="32016"/>
    <lineage>
        <taxon>Bacteria</taxon>
        <taxon>Pseudomonadati</taxon>
        <taxon>Thermodesulfobacteriota</taxon>
        <taxon>Desulfovibrionia</taxon>
        <taxon>Desulfovibrionales</taxon>
        <taxon>Desulfovibrionaceae</taxon>
        <taxon>Nitratidesulfovibrio</taxon>
    </lineage>
</organism>